<proteinExistence type="predicted"/>
<evidence type="ECO:0008006" key="5">
    <source>
        <dbReference type="Google" id="ProtNLM"/>
    </source>
</evidence>
<feature type="transmembrane region" description="Helical" evidence="2">
    <location>
        <begin position="450"/>
        <end position="474"/>
    </location>
</feature>
<evidence type="ECO:0000313" key="3">
    <source>
        <dbReference type="EMBL" id="MBB6003195.1"/>
    </source>
</evidence>
<keyword evidence="2" id="KW-1133">Transmembrane helix</keyword>
<evidence type="ECO:0000313" key="4">
    <source>
        <dbReference type="Proteomes" id="UP000524404"/>
    </source>
</evidence>
<dbReference type="EMBL" id="JACHKT010000010">
    <property type="protein sequence ID" value="MBB6003195.1"/>
    <property type="molecule type" value="Genomic_DNA"/>
</dbReference>
<dbReference type="AlphaFoldDB" id="A0A841EJ47"/>
<feature type="transmembrane region" description="Helical" evidence="2">
    <location>
        <begin position="374"/>
        <end position="398"/>
    </location>
</feature>
<comment type="caution">
    <text evidence="3">The sequence shown here is derived from an EMBL/GenBank/DDBJ whole genome shotgun (WGS) entry which is preliminary data.</text>
</comment>
<dbReference type="Pfam" id="PF12412">
    <property type="entry name" value="DUF3667"/>
    <property type="match status" value="1"/>
</dbReference>
<protein>
    <recommendedName>
        <fullName evidence="5">DUF3667 domain-containing protein</fullName>
    </recommendedName>
</protein>
<evidence type="ECO:0000256" key="1">
    <source>
        <dbReference type="SAM" id="Coils"/>
    </source>
</evidence>
<reference evidence="3 4" key="1">
    <citation type="submission" date="2020-08" db="EMBL/GenBank/DDBJ databases">
        <title>Functional genomics of gut bacteria from endangered species of beetles.</title>
        <authorList>
            <person name="Carlos-Shanley C."/>
        </authorList>
    </citation>
    <scope>NUCLEOTIDE SEQUENCE [LARGE SCALE GENOMIC DNA]</scope>
    <source>
        <strain evidence="3 4">S00070</strain>
    </source>
</reference>
<keyword evidence="1" id="KW-0175">Coiled coil</keyword>
<sequence length="537" mass="62400">MSEHKKRRKVEICHNCHTILKPEDNFCPNCGQENHDLKVPVGHLIFEVVEGFTHLDTKLFNTLHAIFLHPGKITKDFLEGRRGRYIPPIRLYFLASFLFFLLLGFMIDTAIEKGQNGFFDGVIDGVSESKSKGEKESQKRLKKAKKALKDIKSSADTNGLYNAEQELKDVRSDIKDLEDLDEQTKDIQKKTNGWIDFVDIDADEILDEMNIQNDDTLRKLIEKLPENKQRQRLIAIQKQIVLDTVNTVELSDVTNEMSQYFTETIGTKSQLKYVLRLHSLKNNALLKVQYFQDTIITIKGSDGGVENKAYKQRILKMSDTELDSLITHRKKAGRENNNFFGLIALERGFLRNVTHYELAFEEDAEAAIQEITHFGIGVFSLMMFILMPIVAILLKFLYSKRSHSFFTYPFRLLRYLLDFVLYLISFRKIRRYQKIPNILEGHTRYYYEHLIFSIHIHSVLFLMIVIFVGGGVFFGYWKEALSATMLGFFIYFIVALKVVYRQRIIKTIFKSFILFVLYIISFFTILSITGAIKFALS</sequence>
<keyword evidence="2" id="KW-0812">Transmembrane</keyword>
<evidence type="ECO:0000256" key="2">
    <source>
        <dbReference type="SAM" id="Phobius"/>
    </source>
</evidence>
<dbReference type="RefSeq" id="WP_184133499.1">
    <property type="nucleotide sequence ID" value="NZ_JACHKT010000010.1"/>
</dbReference>
<feature type="transmembrane region" description="Helical" evidence="2">
    <location>
        <begin position="89"/>
        <end position="107"/>
    </location>
</feature>
<keyword evidence="2" id="KW-0472">Membrane</keyword>
<accession>A0A841EJ47</accession>
<keyword evidence="4" id="KW-1185">Reference proteome</keyword>
<dbReference type="InterPro" id="IPR022134">
    <property type="entry name" value="DUF3667"/>
</dbReference>
<dbReference type="Proteomes" id="UP000524404">
    <property type="component" value="Unassembled WGS sequence"/>
</dbReference>
<gene>
    <name evidence="3" type="ORF">HNP25_001847</name>
</gene>
<feature type="transmembrane region" description="Helical" evidence="2">
    <location>
        <begin position="480"/>
        <end position="500"/>
    </location>
</feature>
<organism evidence="3 4">
    <name type="scientific">Arcicella rosea</name>
    <dbReference type="NCBI Taxonomy" id="502909"/>
    <lineage>
        <taxon>Bacteria</taxon>
        <taxon>Pseudomonadati</taxon>
        <taxon>Bacteroidota</taxon>
        <taxon>Cytophagia</taxon>
        <taxon>Cytophagales</taxon>
        <taxon>Flectobacillaceae</taxon>
        <taxon>Arcicella</taxon>
    </lineage>
</organism>
<feature type="coiled-coil region" evidence="1">
    <location>
        <begin position="134"/>
        <end position="180"/>
    </location>
</feature>
<name>A0A841EJ47_9BACT</name>
<feature type="transmembrane region" description="Helical" evidence="2">
    <location>
        <begin position="512"/>
        <end position="536"/>
    </location>
</feature>